<dbReference type="EMBL" id="CP051682">
    <property type="protein sequence ID" value="QJD98029.1"/>
    <property type="molecule type" value="Genomic_DNA"/>
</dbReference>
<name>A0A7L5E6R7_9SPHI</name>
<dbReference type="RefSeq" id="WP_169610720.1">
    <property type="nucleotide sequence ID" value="NZ_CP051682.1"/>
</dbReference>
<sequence length="315" mass="36288">MSHYRHLHKYIVLFSIICLSIACHRRMPAPPPLPPKPELLISFKSIEGKEYTEVKRVFNTGYVFDSGGYELVPLWKITFLPDDSVRIYSPKLQKYVICPVTIDHGSVASIAWSWVRVLKQTPDSLLFRVLNVSSQHVHETKPYVLMTLYRNDYIKNTLHTTAEKLMRHRSKDSVFVQNLVKQANADYKQIFGATEPAVFTSISPNLQVKRIHAKVDRLNGVFEEDDYLSPNYEITIHKAYADFDYYMLVMVDEKGKLHFMKSINNLFADVEYKLKAMKSITEDGYLSFYMKAAPGKTWGMPHASPVMIRVKGVKG</sequence>
<evidence type="ECO:0000313" key="1">
    <source>
        <dbReference type="EMBL" id="QJD98029.1"/>
    </source>
</evidence>
<dbReference type="KEGG" id="mrob:HH214_20190"/>
<keyword evidence="2" id="KW-1185">Reference proteome</keyword>
<organism evidence="1 2">
    <name type="scientific">Mucilaginibacter robiniae</name>
    <dbReference type="NCBI Taxonomy" id="2728022"/>
    <lineage>
        <taxon>Bacteria</taxon>
        <taxon>Pseudomonadati</taxon>
        <taxon>Bacteroidota</taxon>
        <taxon>Sphingobacteriia</taxon>
        <taxon>Sphingobacteriales</taxon>
        <taxon>Sphingobacteriaceae</taxon>
        <taxon>Mucilaginibacter</taxon>
    </lineage>
</organism>
<gene>
    <name evidence="1" type="ORF">HH214_20190</name>
</gene>
<reference evidence="1 2" key="1">
    <citation type="submission" date="2020-04" db="EMBL/GenBank/DDBJ databases">
        <title>Genome sequencing of novel species.</title>
        <authorList>
            <person name="Heo J."/>
            <person name="Kim S.-J."/>
            <person name="Kim J.-S."/>
            <person name="Hong S.-B."/>
            <person name="Kwon S.-W."/>
        </authorList>
    </citation>
    <scope>NUCLEOTIDE SEQUENCE [LARGE SCALE GENOMIC DNA]</scope>
    <source>
        <strain evidence="1 2">F39-2</strain>
    </source>
</reference>
<accession>A0A7L5E6R7</accession>
<protein>
    <submittedName>
        <fullName evidence="1">Uncharacterized protein</fullName>
    </submittedName>
</protein>
<dbReference type="AlphaFoldDB" id="A0A7L5E6R7"/>
<proteinExistence type="predicted"/>
<dbReference type="PROSITE" id="PS51257">
    <property type="entry name" value="PROKAR_LIPOPROTEIN"/>
    <property type="match status" value="1"/>
</dbReference>
<evidence type="ECO:0000313" key="2">
    <source>
        <dbReference type="Proteomes" id="UP000503278"/>
    </source>
</evidence>
<dbReference type="Proteomes" id="UP000503278">
    <property type="component" value="Chromosome"/>
</dbReference>